<sequence length="100" mass="10306">MSRVALSGLSDFSSSSSALIAQKDVPKIRTLVGARRRSSRVFAPTFVGIPQGAGTGPLLAHFFDLSPSVLSSTVDSATPSEGLLCIVSVGVCKAFVLGPR</sequence>
<organism evidence="1 2">
    <name type="scientific">Ustilago trichophora</name>
    <dbReference type="NCBI Taxonomy" id="86804"/>
    <lineage>
        <taxon>Eukaryota</taxon>
        <taxon>Fungi</taxon>
        <taxon>Dikarya</taxon>
        <taxon>Basidiomycota</taxon>
        <taxon>Ustilaginomycotina</taxon>
        <taxon>Ustilaginomycetes</taxon>
        <taxon>Ustilaginales</taxon>
        <taxon>Ustilaginaceae</taxon>
        <taxon>Ustilago</taxon>
    </lineage>
</organism>
<name>A0A5C3DX25_9BASI</name>
<keyword evidence="2" id="KW-1185">Reference proteome</keyword>
<evidence type="ECO:0000313" key="1">
    <source>
        <dbReference type="EMBL" id="SPO23003.1"/>
    </source>
</evidence>
<dbReference type="AlphaFoldDB" id="A0A5C3DX25"/>
<protein>
    <submittedName>
        <fullName evidence="1">Uncharacterized protein</fullName>
    </submittedName>
</protein>
<dbReference type="Proteomes" id="UP000324022">
    <property type="component" value="Unassembled WGS sequence"/>
</dbReference>
<dbReference type="EMBL" id="OOIN01000005">
    <property type="protein sequence ID" value="SPO23003.1"/>
    <property type="molecule type" value="Genomic_DNA"/>
</dbReference>
<evidence type="ECO:0000313" key="2">
    <source>
        <dbReference type="Proteomes" id="UP000324022"/>
    </source>
</evidence>
<gene>
    <name evidence="1" type="ORF">UTRI_01681</name>
</gene>
<proteinExistence type="predicted"/>
<accession>A0A5C3DX25</accession>
<reference evidence="1 2" key="1">
    <citation type="submission" date="2018-03" db="EMBL/GenBank/DDBJ databases">
        <authorList>
            <person name="Guldener U."/>
        </authorList>
    </citation>
    <scope>NUCLEOTIDE SEQUENCE [LARGE SCALE GENOMIC DNA]</scope>
    <source>
        <strain evidence="1 2">NBRC100155</strain>
    </source>
</reference>